<gene>
    <name evidence="3" type="ORF">FHX36_001776</name>
</gene>
<dbReference type="Proteomes" id="UP000580718">
    <property type="component" value="Unassembled WGS sequence"/>
</dbReference>
<reference evidence="3 4" key="1">
    <citation type="submission" date="2020-08" db="EMBL/GenBank/DDBJ databases">
        <title>Sequencing the genomes of 1000 actinobacteria strains.</title>
        <authorList>
            <person name="Klenk H.-P."/>
        </authorList>
    </citation>
    <scope>NUCLEOTIDE SEQUENCE [LARGE SCALE GENOMIC DNA]</scope>
    <source>
        <strain evidence="3 4">DSM 16678</strain>
    </source>
</reference>
<name>A0A839Y5L4_9ACTN</name>
<feature type="chain" id="PRO_5039105006" description="DUF3558 domain-containing protein" evidence="2">
    <location>
        <begin position="22"/>
        <end position="198"/>
    </location>
</feature>
<evidence type="ECO:0000256" key="2">
    <source>
        <dbReference type="SAM" id="SignalP"/>
    </source>
</evidence>
<dbReference type="PROSITE" id="PS51257">
    <property type="entry name" value="PROKAR_LIPOPROTEIN"/>
    <property type="match status" value="1"/>
</dbReference>
<accession>A0A839Y5L4</accession>
<dbReference type="RefSeq" id="WP_146251694.1">
    <property type="nucleotide sequence ID" value="NZ_JACIBU010000001.1"/>
</dbReference>
<evidence type="ECO:0008006" key="5">
    <source>
        <dbReference type="Google" id="ProtNLM"/>
    </source>
</evidence>
<protein>
    <recommendedName>
        <fullName evidence="5">DUF3558 domain-containing protein</fullName>
    </recommendedName>
</protein>
<sequence>MRRPAAAALLSGAVLAGGLLAGCGSDDADAGSPLDVSLDGFVAAAERPTPATLCDPDPADPAATPPGLPAAPGSPDAAFLQSASTTVEGYLWRTEDADAAEVVLAEATTAARACTWTTVVGGAPGTPGSQEQQAEAWSSGDWAGTRIVRTVAGSEQVDRRLVARGAVVLLVVLRADGDDPALLTPADDYLTAVTERLG</sequence>
<evidence type="ECO:0000313" key="4">
    <source>
        <dbReference type="Proteomes" id="UP000580718"/>
    </source>
</evidence>
<proteinExistence type="predicted"/>
<feature type="region of interest" description="Disordered" evidence="1">
    <location>
        <begin position="48"/>
        <end position="77"/>
    </location>
</feature>
<evidence type="ECO:0000256" key="1">
    <source>
        <dbReference type="SAM" id="MobiDB-lite"/>
    </source>
</evidence>
<organism evidence="3 4">
    <name type="scientific">Modestobacter versicolor</name>
    <dbReference type="NCBI Taxonomy" id="429133"/>
    <lineage>
        <taxon>Bacteria</taxon>
        <taxon>Bacillati</taxon>
        <taxon>Actinomycetota</taxon>
        <taxon>Actinomycetes</taxon>
        <taxon>Geodermatophilales</taxon>
        <taxon>Geodermatophilaceae</taxon>
        <taxon>Modestobacter</taxon>
    </lineage>
</organism>
<dbReference type="AlphaFoldDB" id="A0A839Y5L4"/>
<feature type="signal peptide" evidence="2">
    <location>
        <begin position="1"/>
        <end position="21"/>
    </location>
</feature>
<keyword evidence="2" id="KW-0732">Signal</keyword>
<comment type="caution">
    <text evidence="3">The sequence shown here is derived from an EMBL/GenBank/DDBJ whole genome shotgun (WGS) entry which is preliminary data.</text>
</comment>
<evidence type="ECO:0000313" key="3">
    <source>
        <dbReference type="EMBL" id="MBB3676041.1"/>
    </source>
</evidence>
<feature type="compositionally biased region" description="Low complexity" evidence="1">
    <location>
        <begin position="48"/>
        <end position="62"/>
    </location>
</feature>
<dbReference type="EMBL" id="JACIBU010000001">
    <property type="protein sequence ID" value="MBB3676041.1"/>
    <property type="molecule type" value="Genomic_DNA"/>
</dbReference>